<organism evidence="8 9">
    <name type="scientific">Ustilaginoidea virens</name>
    <name type="common">Rice false smut fungus</name>
    <name type="synonym">Villosiclava virens</name>
    <dbReference type="NCBI Taxonomy" id="1159556"/>
    <lineage>
        <taxon>Eukaryota</taxon>
        <taxon>Fungi</taxon>
        <taxon>Dikarya</taxon>
        <taxon>Ascomycota</taxon>
        <taxon>Pezizomycotina</taxon>
        <taxon>Sordariomycetes</taxon>
        <taxon>Hypocreomycetidae</taxon>
        <taxon>Hypocreales</taxon>
        <taxon>Clavicipitaceae</taxon>
        <taxon>Ustilaginoidea</taxon>
    </lineage>
</organism>
<feature type="compositionally biased region" description="Low complexity" evidence="5">
    <location>
        <begin position="474"/>
        <end position="499"/>
    </location>
</feature>
<feature type="compositionally biased region" description="Polar residues" evidence="5">
    <location>
        <begin position="306"/>
        <end position="317"/>
    </location>
</feature>
<feature type="region of interest" description="Disordered" evidence="5">
    <location>
        <begin position="583"/>
        <end position="774"/>
    </location>
</feature>
<evidence type="ECO:0000313" key="8">
    <source>
        <dbReference type="EMBL" id="GAO16896.1"/>
    </source>
</evidence>
<dbReference type="GO" id="GO:0016020">
    <property type="term" value="C:membrane"/>
    <property type="evidence" value="ECO:0007669"/>
    <property type="project" value="UniProtKB-SubCell"/>
</dbReference>
<feature type="compositionally biased region" description="Basic and acidic residues" evidence="5">
    <location>
        <begin position="403"/>
        <end position="416"/>
    </location>
</feature>
<feature type="transmembrane region" description="Helical" evidence="6">
    <location>
        <begin position="71"/>
        <end position="97"/>
    </location>
</feature>
<sequence length="998" mass="107894">MSGCAVGAAALFFKELTEGFGCALGGFCISMWLLCLVPGGLLRTTPSKPIFVASLTVVGLAFYFSRLTRDWALIVLIAFGGSTITVLGIDCFSQAGLKEFWAYLWGMNDNLFPLGADTYPVTKGIRVETAAIVIISLVGIISQIKLWRIVREKRAKRAAERAEEQRNLEHEEETVGRQIEEVNARERQQWERVYGDGAAESIADSRFTDTGSEKRLRPSLAESKRQLSAEAVELTDMSESDHSRNGPEALMAAEVNEEGKVTVRVAAEDVPESAMGVQEAATPDEKDEARQGAQVSSDDGKRHSKSTVASKRASQAQIVPEAPELVPLPFIVPEETDAKSEADRSSIATFADEAEVDATSAPRKYQSLVKRLSLGPASFLHNISQRSDRTEGAVADGLSDSGKSTEELFLERTRWPEDDERSLAATIDEESVSSKGHNPIDEDHETDEDTGKGEPATPRLEIQAKLGQPDNEPPVEGAEAAGAIPASRPTSSTRTPGPTVIVGEPAGHDTTPNAEQLSQAQAEGQGKRDSPADPNLPAASDRAESVASNSSTAPASLTKDRLPRSLSRVAMSYRTNEWAKHLSNAERPELDELHIPRARAAPKTARDTKEKAAPVDVEALRRTAEDGVPPFLVRRSTSQTSDLAMSSSSTRRSPRPDLPAATTAVVPPASPTEQNPRLEQRAAQSAIARPASSLRKKSSGFKQASPNFTSIAEERANGPTDEPIAEEGSSETPQPDSSHSSTVALDKMSSQPPATMAAAEKPSTPGIVSYSSPQTLMGQREIFIRSKSQGNLFSNTAEPTLASQGLGSESGSLRNYALHAATMPSVADPDDVPLSQRKEMMRHNGLMLVSGSPSQPAPVPTRRPTGADSSENLAFNSHQPKRSSTRPTLAAREAQLASFRQSVQHGLRSGTPVMMNTGRDSPFGSPPLLGGGREAEMQRNMEMQRTVLMGQKEAEAQRREVQKKEKEDADRAFDERMRNGDMLEIHREAMRKMQKHAR</sequence>
<proteinExistence type="predicted"/>
<evidence type="ECO:0000256" key="6">
    <source>
        <dbReference type="SAM" id="Phobius"/>
    </source>
</evidence>
<dbReference type="PANTHER" id="PTHR39469:SF1">
    <property type="entry name" value="DUF4203 DOMAIN-CONTAINING PROTEIN"/>
    <property type="match status" value="1"/>
</dbReference>
<comment type="subcellular location">
    <subcellularLocation>
        <location evidence="1">Membrane</location>
        <topology evidence="1">Multi-pass membrane protein</topology>
    </subcellularLocation>
</comment>
<feature type="region of interest" description="Disordered" evidence="5">
    <location>
        <begin position="952"/>
        <end position="984"/>
    </location>
</feature>
<evidence type="ECO:0000259" key="7">
    <source>
        <dbReference type="Pfam" id="PF13886"/>
    </source>
</evidence>
<keyword evidence="2 6" id="KW-0812">Transmembrane</keyword>
<feature type="region of interest" description="Disordered" evidence="5">
    <location>
        <begin position="848"/>
        <end position="888"/>
    </location>
</feature>
<dbReference type="PANTHER" id="PTHR39469">
    <property type="entry name" value="CHROMOSOME 1, WHOLE GENOME SHOTGUN SEQUENCE"/>
    <property type="match status" value="1"/>
</dbReference>
<feature type="transmembrane region" description="Helical" evidence="6">
    <location>
        <begin position="20"/>
        <end position="41"/>
    </location>
</feature>
<dbReference type="InterPro" id="IPR025256">
    <property type="entry name" value="TM7S3/TM198-like_dom"/>
</dbReference>
<dbReference type="Proteomes" id="UP000054053">
    <property type="component" value="Unassembled WGS sequence"/>
</dbReference>
<accession>A0A1B5L3B1</accession>
<reference evidence="9" key="1">
    <citation type="journal article" date="2016" name="Genome Announc.">
        <title>Genome sequence of Ustilaginoidea virens IPU010, a rice pathogenic fungus causing false smut.</title>
        <authorList>
            <person name="Kumagai T."/>
            <person name="Ishii T."/>
            <person name="Terai G."/>
            <person name="Umemura M."/>
            <person name="Machida M."/>
            <person name="Asai K."/>
        </authorList>
    </citation>
    <scope>NUCLEOTIDE SEQUENCE [LARGE SCALE GENOMIC DNA]</scope>
    <source>
        <strain evidence="9">IPU010</strain>
    </source>
</reference>
<dbReference type="Pfam" id="PF13886">
    <property type="entry name" value="TM7S3_TM198"/>
    <property type="match status" value="1"/>
</dbReference>
<protein>
    <recommendedName>
        <fullName evidence="7">TM7S3/TM198-like domain-containing protein</fullName>
    </recommendedName>
</protein>
<feature type="transmembrane region" description="Helical" evidence="6">
    <location>
        <begin position="47"/>
        <end position="64"/>
    </location>
</feature>
<feature type="domain" description="TM7S3/TM198-like" evidence="7">
    <location>
        <begin position="2"/>
        <end position="144"/>
    </location>
</feature>
<name>A0A1B5L3B1_USTVR</name>
<keyword evidence="4 6" id="KW-0472">Membrane</keyword>
<evidence type="ECO:0000256" key="1">
    <source>
        <dbReference type="ARBA" id="ARBA00004141"/>
    </source>
</evidence>
<comment type="caution">
    <text evidence="8">The sequence shown here is derived from an EMBL/GenBank/DDBJ whole genome shotgun (WGS) entry which is preliminary data.</text>
</comment>
<feature type="compositionally biased region" description="Basic and acidic residues" evidence="5">
    <location>
        <begin position="604"/>
        <end position="625"/>
    </location>
</feature>
<feature type="region of interest" description="Disordered" evidence="5">
    <location>
        <begin position="201"/>
        <end position="245"/>
    </location>
</feature>
<feature type="compositionally biased region" description="Polar residues" evidence="5">
    <location>
        <begin position="700"/>
        <end position="710"/>
    </location>
</feature>
<feature type="compositionally biased region" description="Polar residues" evidence="5">
    <location>
        <begin position="867"/>
        <end position="878"/>
    </location>
</feature>
<feature type="compositionally biased region" description="Low complexity" evidence="5">
    <location>
        <begin position="636"/>
        <end position="651"/>
    </location>
</feature>
<evidence type="ECO:0000256" key="3">
    <source>
        <dbReference type="ARBA" id="ARBA00022989"/>
    </source>
</evidence>
<feature type="compositionally biased region" description="Polar residues" evidence="5">
    <location>
        <begin position="510"/>
        <end position="522"/>
    </location>
</feature>
<dbReference type="AlphaFoldDB" id="A0A1B5L3B1"/>
<feature type="region of interest" description="Disordered" evidence="5">
    <location>
        <begin position="268"/>
        <end position="320"/>
    </location>
</feature>
<evidence type="ECO:0000256" key="2">
    <source>
        <dbReference type="ARBA" id="ARBA00022692"/>
    </source>
</evidence>
<feature type="region of interest" description="Disordered" evidence="5">
    <location>
        <begin position="161"/>
        <end position="180"/>
    </location>
</feature>
<evidence type="ECO:0000256" key="4">
    <source>
        <dbReference type="ARBA" id="ARBA00023136"/>
    </source>
</evidence>
<feature type="compositionally biased region" description="Polar residues" evidence="5">
    <location>
        <begin position="546"/>
        <end position="555"/>
    </location>
</feature>
<gene>
    <name evidence="8" type="ORF">UVI_02046640</name>
</gene>
<feature type="compositionally biased region" description="Basic and acidic residues" evidence="5">
    <location>
        <begin position="583"/>
        <end position="595"/>
    </location>
</feature>
<evidence type="ECO:0000256" key="5">
    <source>
        <dbReference type="SAM" id="MobiDB-lite"/>
    </source>
</evidence>
<dbReference type="EMBL" id="BBTG02000030">
    <property type="protein sequence ID" value="GAO16896.1"/>
    <property type="molecule type" value="Genomic_DNA"/>
</dbReference>
<feature type="compositionally biased region" description="Basic and acidic residues" evidence="5">
    <location>
        <begin position="211"/>
        <end position="227"/>
    </location>
</feature>
<evidence type="ECO:0000313" key="9">
    <source>
        <dbReference type="Proteomes" id="UP000054053"/>
    </source>
</evidence>
<feature type="region of interest" description="Disordered" evidence="5">
    <location>
        <begin position="380"/>
        <end position="568"/>
    </location>
</feature>
<feature type="compositionally biased region" description="Polar residues" evidence="5">
    <location>
        <begin position="730"/>
        <end position="753"/>
    </location>
</feature>
<keyword evidence="3 6" id="KW-1133">Transmembrane helix</keyword>